<dbReference type="Proteomes" id="UP001224926">
    <property type="component" value="Chromosome"/>
</dbReference>
<dbReference type="Pfam" id="PF18545">
    <property type="entry name" value="HalOD1"/>
    <property type="match status" value="1"/>
</dbReference>
<dbReference type="GeneID" id="84216067"/>
<organism evidence="2 4">
    <name type="scientific">Natrinema thermotolerans</name>
    <dbReference type="NCBI Taxonomy" id="121872"/>
    <lineage>
        <taxon>Archaea</taxon>
        <taxon>Methanobacteriati</taxon>
        <taxon>Methanobacteriota</taxon>
        <taxon>Stenosarchaea group</taxon>
        <taxon>Halobacteria</taxon>
        <taxon>Halobacteriales</taxon>
        <taxon>Natrialbaceae</taxon>
        <taxon>Natrinema</taxon>
    </lineage>
</organism>
<keyword evidence="4" id="KW-1185">Reference proteome</keyword>
<dbReference type="InterPro" id="IPR040624">
    <property type="entry name" value="HalOD1"/>
</dbReference>
<gene>
    <name evidence="3" type="ORF">NP511_00250</name>
    <name evidence="2" type="ORF">NP511_18965</name>
</gene>
<evidence type="ECO:0000259" key="1">
    <source>
        <dbReference type="Pfam" id="PF18545"/>
    </source>
</evidence>
<feature type="domain" description="Halobacterial output" evidence="1">
    <location>
        <begin position="18"/>
        <end position="84"/>
    </location>
</feature>
<dbReference type="EMBL" id="CP101873">
    <property type="protein sequence ID" value="WMT08082.1"/>
    <property type="molecule type" value="Genomic_DNA"/>
</dbReference>
<dbReference type="EMBL" id="CP101873">
    <property type="protein sequence ID" value="WMT07450.1"/>
    <property type="molecule type" value="Genomic_DNA"/>
</dbReference>
<dbReference type="GeneID" id="39864545"/>
<evidence type="ECO:0000313" key="3">
    <source>
        <dbReference type="EMBL" id="WMT08082.1"/>
    </source>
</evidence>
<sequence>MTDQTESEIVHRTLDPDGENPTVQIIEAIMDLEGVDSTDLPTIYDCVDGMLAELFSNPPAPEAQMEVEFSYHRYRITVEQNGTAKFVKTG</sequence>
<dbReference type="RefSeq" id="WP_049966679.1">
    <property type="nucleotide sequence ID" value="NZ_CP101873.1"/>
</dbReference>
<protein>
    <recommendedName>
        <fullName evidence="1">Halobacterial output domain-containing protein</fullName>
    </recommendedName>
</protein>
<name>A0AAF0PAD5_9EURY</name>
<reference evidence="2 4" key="1">
    <citation type="submission" date="2022-07" db="EMBL/GenBank/DDBJ databases">
        <title>Two temperate virus in Haloterrigena jeotgali A29.</title>
        <authorList>
            <person name="Deng X."/>
        </authorList>
    </citation>
    <scope>NUCLEOTIDE SEQUENCE [LARGE SCALE GENOMIC DNA]</scope>
    <source>
        <strain evidence="2 4">A29</strain>
    </source>
</reference>
<evidence type="ECO:0000313" key="2">
    <source>
        <dbReference type="EMBL" id="WMT07450.1"/>
    </source>
</evidence>
<evidence type="ECO:0000313" key="4">
    <source>
        <dbReference type="Proteomes" id="UP001224926"/>
    </source>
</evidence>
<accession>A0AAF0PAD5</accession>
<dbReference type="AlphaFoldDB" id="A0AAF0PAD5"/>
<proteinExistence type="predicted"/>